<sequence length="670" mass="72418">MSLGRSRLATALLLNLLVVLAGPARGAEPPLILRVAPTGAAQAGTGEAGRFADLPQALVRVAALRRQGEARAIVVELEPGTHRVAEPVRIGPAHAGTAAAPLILRGAPDGSSRLTGSVPLAPTTLPPRLRERLPEAARSAVRAYRLPETLRRNRSIREKRLLHDAAPRVTEIFDSGGGLRPAQWPNAGWAAVATADAPRFTIKDGPPRLPDPATETDLWAEGYWRWDWLLETIPIAQFSARSGRFTLADTPYEGIRPGARIRLVHALSALDEPGEWWRDRESGLLLAWPKAGATDLEAGLAETLILAEGARHLRIEHLRLDRTRGDLIVVRGGEDVEIRNSELAWAAGRAAVFEDVTGGGVSASLVHDIGAAAIRLVGGDRASFRRGNLFVRESRFTRFARLTHTQSAAVELDGVGAEVSGNLMTDAIGYAVLLHGNDHVVRRNEIARLIHGLSDTGAIYAGRDITARGSIIEDNYIHDIRPAPGLEVKGIYLDDMASGLTIRRNLFVDVQRPVFIGGGSDNVVTRNVFVSSTPMITLDSRGLTWMKPSLTEADSEFRAAFAAVPLGSPPWRLRYPKLAEALSDEPGVARDNQIVDNVAIDGDLLELYEKADPKRQILLFNTRLDGPAPKPGDLDALARFAATRHVPLGLDPAAMRRDGLPASPFTDARR</sequence>
<evidence type="ECO:0000313" key="3">
    <source>
        <dbReference type="Proteomes" id="UP000742631"/>
    </source>
</evidence>
<dbReference type="Gene3D" id="2.160.20.10">
    <property type="entry name" value="Single-stranded right-handed beta-helix, Pectin lyase-like"/>
    <property type="match status" value="1"/>
</dbReference>
<evidence type="ECO:0000313" key="2">
    <source>
        <dbReference type="EMBL" id="HJE24375.1"/>
    </source>
</evidence>
<accession>A0A921E2Z4</accession>
<feature type="domain" description="Right handed beta helix" evidence="1">
    <location>
        <begin position="409"/>
        <end position="530"/>
    </location>
</feature>
<organism evidence="2 3">
    <name type="scientific">Methylorubrum populi</name>
    <dbReference type="NCBI Taxonomy" id="223967"/>
    <lineage>
        <taxon>Bacteria</taxon>
        <taxon>Pseudomonadati</taxon>
        <taxon>Pseudomonadota</taxon>
        <taxon>Alphaproteobacteria</taxon>
        <taxon>Hyphomicrobiales</taxon>
        <taxon>Methylobacteriaceae</taxon>
        <taxon>Methylorubrum</taxon>
    </lineage>
</organism>
<proteinExistence type="predicted"/>
<evidence type="ECO:0000259" key="1">
    <source>
        <dbReference type="Pfam" id="PF13229"/>
    </source>
</evidence>
<dbReference type="InterPro" id="IPR012334">
    <property type="entry name" value="Pectin_lyas_fold"/>
</dbReference>
<reference evidence="2" key="1">
    <citation type="journal article" date="2021" name="PeerJ">
        <title>Extensive microbial diversity within the chicken gut microbiome revealed by metagenomics and culture.</title>
        <authorList>
            <person name="Gilroy R."/>
            <person name="Ravi A."/>
            <person name="Getino M."/>
            <person name="Pursley I."/>
            <person name="Horton D.L."/>
            <person name="Alikhan N.F."/>
            <person name="Baker D."/>
            <person name="Gharbi K."/>
            <person name="Hall N."/>
            <person name="Watson M."/>
            <person name="Adriaenssens E.M."/>
            <person name="Foster-Nyarko E."/>
            <person name="Jarju S."/>
            <person name="Secka A."/>
            <person name="Antonio M."/>
            <person name="Oren A."/>
            <person name="Chaudhuri R.R."/>
            <person name="La Ragione R."/>
            <person name="Hildebrand F."/>
            <person name="Pallen M.J."/>
        </authorList>
    </citation>
    <scope>NUCLEOTIDE SEQUENCE</scope>
    <source>
        <strain evidence="2">316</strain>
    </source>
</reference>
<dbReference type="PANTHER" id="PTHR36453">
    <property type="entry name" value="SECRETED PROTEIN-RELATED"/>
    <property type="match status" value="1"/>
</dbReference>
<dbReference type="Proteomes" id="UP000742631">
    <property type="component" value="Unassembled WGS sequence"/>
</dbReference>
<protein>
    <submittedName>
        <fullName evidence="2">Right-handed parallel beta-helix repeat-containing protein</fullName>
    </submittedName>
</protein>
<dbReference type="AlphaFoldDB" id="A0A921E2Z4"/>
<dbReference type="Pfam" id="PF13229">
    <property type="entry name" value="Beta_helix"/>
    <property type="match status" value="1"/>
</dbReference>
<dbReference type="EMBL" id="DYYG01000035">
    <property type="protein sequence ID" value="HJE24375.1"/>
    <property type="molecule type" value="Genomic_DNA"/>
</dbReference>
<dbReference type="SUPFAM" id="SSF51126">
    <property type="entry name" value="Pectin lyase-like"/>
    <property type="match status" value="1"/>
</dbReference>
<dbReference type="InterPro" id="IPR011050">
    <property type="entry name" value="Pectin_lyase_fold/virulence"/>
</dbReference>
<reference evidence="2" key="2">
    <citation type="submission" date="2021-09" db="EMBL/GenBank/DDBJ databases">
        <authorList>
            <person name="Gilroy R."/>
        </authorList>
    </citation>
    <scope>NUCLEOTIDE SEQUENCE</scope>
    <source>
        <strain evidence="2">316</strain>
    </source>
</reference>
<dbReference type="InterPro" id="IPR039448">
    <property type="entry name" value="Beta_helix"/>
</dbReference>
<comment type="caution">
    <text evidence="2">The sequence shown here is derived from an EMBL/GenBank/DDBJ whole genome shotgun (WGS) entry which is preliminary data.</text>
</comment>
<name>A0A921E2Z4_9HYPH</name>
<gene>
    <name evidence="2" type="ORF">K8W01_12025</name>
</gene>
<dbReference type="PANTHER" id="PTHR36453:SF1">
    <property type="entry name" value="RIGHT HANDED BETA HELIX DOMAIN-CONTAINING PROTEIN"/>
    <property type="match status" value="1"/>
</dbReference>